<proteinExistence type="predicted"/>
<name>B4JLT2_DROGR</name>
<dbReference type="PhylomeDB" id="B4JLT2"/>
<dbReference type="KEGG" id="dgr:6566223"/>
<feature type="region of interest" description="Disordered" evidence="1">
    <location>
        <begin position="1"/>
        <end position="22"/>
    </location>
</feature>
<dbReference type="AlphaFoldDB" id="B4JLT2"/>
<dbReference type="OrthoDB" id="10071059at2759"/>
<reference evidence="2 3" key="1">
    <citation type="journal article" date="2007" name="Nature">
        <title>Evolution of genes and genomes on the Drosophila phylogeny.</title>
        <authorList>
            <consortium name="Drosophila 12 Genomes Consortium"/>
            <person name="Clark A.G."/>
            <person name="Eisen M.B."/>
            <person name="Smith D.R."/>
            <person name="Bergman C.M."/>
            <person name="Oliver B."/>
            <person name="Markow T.A."/>
            <person name="Kaufman T.C."/>
            <person name="Kellis M."/>
            <person name="Gelbart W."/>
            <person name="Iyer V.N."/>
            <person name="Pollard D.A."/>
            <person name="Sackton T.B."/>
            <person name="Larracuente A.M."/>
            <person name="Singh N.D."/>
            <person name="Abad J.P."/>
            <person name="Abt D.N."/>
            <person name="Adryan B."/>
            <person name="Aguade M."/>
            <person name="Akashi H."/>
            <person name="Anderson W.W."/>
            <person name="Aquadro C.F."/>
            <person name="Ardell D.H."/>
            <person name="Arguello R."/>
            <person name="Artieri C.G."/>
            <person name="Barbash D.A."/>
            <person name="Barker D."/>
            <person name="Barsanti P."/>
            <person name="Batterham P."/>
            <person name="Batzoglou S."/>
            <person name="Begun D."/>
            <person name="Bhutkar A."/>
            <person name="Blanco E."/>
            <person name="Bosak S.A."/>
            <person name="Bradley R.K."/>
            <person name="Brand A.D."/>
            <person name="Brent M.R."/>
            <person name="Brooks A.N."/>
            <person name="Brown R.H."/>
            <person name="Butlin R.K."/>
            <person name="Caggese C."/>
            <person name="Calvi B.R."/>
            <person name="Bernardo de Carvalho A."/>
            <person name="Caspi A."/>
            <person name="Castrezana S."/>
            <person name="Celniker S.E."/>
            <person name="Chang J.L."/>
            <person name="Chapple C."/>
            <person name="Chatterji S."/>
            <person name="Chinwalla A."/>
            <person name="Civetta A."/>
            <person name="Clifton S.W."/>
            <person name="Comeron J.M."/>
            <person name="Costello J.C."/>
            <person name="Coyne J.A."/>
            <person name="Daub J."/>
            <person name="David R.G."/>
            <person name="Delcher A.L."/>
            <person name="Delehaunty K."/>
            <person name="Do C.B."/>
            <person name="Ebling H."/>
            <person name="Edwards K."/>
            <person name="Eickbush T."/>
            <person name="Evans J.D."/>
            <person name="Filipski A."/>
            <person name="Findeiss S."/>
            <person name="Freyhult E."/>
            <person name="Fulton L."/>
            <person name="Fulton R."/>
            <person name="Garcia A.C."/>
            <person name="Gardiner A."/>
            <person name="Garfield D.A."/>
            <person name="Garvin B.E."/>
            <person name="Gibson G."/>
            <person name="Gilbert D."/>
            <person name="Gnerre S."/>
            <person name="Godfrey J."/>
            <person name="Good R."/>
            <person name="Gotea V."/>
            <person name="Gravely B."/>
            <person name="Greenberg A.J."/>
            <person name="Griffiths-Jones S."/>
            <person name="Gross S."/>
            <person name="Guigo R."/>
            <person name="Gustafson E.A."/>
            <person name="Haerty W."/>
            <person name="Hahn M.W."/>
            <person name="Halligan D.L."/>
            <person name="Halpern A.L."/>
            <person name="Halter G.M."/>
            <person name="Han M.V."/>
            <person name="Heger A."/>
            <person name="Hillier L."/>
            <person name="Hinrichs A.S."/>
            <person name="Holmes I."/>
            <person name="Hoskins R.A."/>
            <person name="Hubisz M.J."/>
            <person name="Hultmark D."/>
            <person name="Huntley M.A."/>
            <person name="Jaffe D.B."/>
            <person name="Jagadeeshan S."/>
            <person name="Jeck W.R."/>
            <person name="Johnson J."/>
            <person name="Jones C.D."/>
            <person name="Jordan W.C."/>
            <person name="Karpen G.H."/>
            <person name="Kataoka E."/>
            <person name="Keightley P.D."/>
            <person name="Kheradpour P."/>
            <person name="Kirkness E.F."/>
            <person name="Koerich L.B."/>
            <person name="Kristiansen K."/>
            <person name="Kudrna D."/>
            <person name="Kulathinal R.J."/>
            <person name="Kumar S."/>
            <person name="Kwok R."/>
            <person name="Lander E."/>
            <person name="Langley C.H."/>
            <person name="Lapoint R."/>
            <person name="Lazzaro B.P."/>
            <person name="Lee S.J."/>
            <person name="Levesque L."/>
            <person name="Li R."/>
            <person name="Lin C.F."/>
            <person name="Lin M.F."/>
            <person name="Lindblad-Toh K."/>
            <person name="Llopart A."/>
            <person name="Long M."/>
            <person name="Low L."/>
            <person name="Lozovsky E."/>
            <person name="Lu J."/>
            <person name="Luo M."/>
            <person name="Machado C.A."/>
            <person name="Makalowski W."/>
            <person name="Marzo M."/>
            <person name="Matsuda M."/>
            <person name="Matzkin L."/>
            <person name="McAllister B."/>
            <person name="McBride C.S."/>
            <person name="McKernan B."/>
            <person name="McKernan K."/>
            <person name="Mendez-Lago M."/>
            <person name="Minx P."/>
            <person name="Mollenhauer M.U."/>
            <person name="Montooth K."/>
            <person name="Mount S.M."/>
            <person name="Mu X."/>
            <person name="Myers E."/>
            <person name="Negre B."/>
            <person name="Newfeld S."/>
            <person name="Nielsen R."/>
            <person name="Noor M.A."/>
            <person name="O'Grady P."/>
            <person name="Pachter L."/>
            <person name="Papaceit M."/>
            <person name="Parisi M.J."/>
            <person name="Parisi M."/>
            <person name="Parts L."/>
            <person name="Pedersen J.S."/>
            <person name="Pesole G."/>
            <person name="Phillippy A.M."/>
            <person name="Ponting C.P."/>
            <person name="Pop M."/>
            <person name="Porcelli D."/>
            <person name="Powell J.R."/>
            <person name="Prohaska S."/>
            <person name="Pruitt K."/>
            <person name="Puig M."/>
            <person name="Quesneville H."/>
            <person name="Ram K.R."/>
            <person name="Rand D."/>
            <person name="Rasmussen M.D."/>
            <person name="Reed L.K."/>
            <person name="Reenan R."/>
            <person name="Reily A."/>
            <person name="Remington K.A."/>
            <person name="Rieger T.T."/>
            <person name="Ritchie M.G."/>
            <person name="Robin C."/>
            <person name="Rogers Y.H."/>
            <person name="Rohde C."/>
            <person name="Rozas J."/>
            <person name="Rubenfield M.J."/>
            <person name="Ruiz A."/>
            <person name="Russo S."/>
            <person name="Salzberg S.L."/>
            <person name="Sanchez-Gracia A."/>
            <person name="Saranga D.J."/>
            <person name="Sato H."/>
            <person name="Schaeffer S.W."/>
            <person name="Schatz M.C."/>
            <person name="Schlenke T."/>
            <person name="Schwartz R."/>
            <person name="Segarra C."/>
            <person name="Singh R.S."/>
            <person name="Sirot L."/>
            <person name="Sirota M."/>
            <person name="Sisneros N.B."/>
            <person name="Smith C.D."/>
            <person name="Smith T.F."/>
            <person name="Spieth J."/>
            <person name="Stage D.E."/>
            <person name="Stark A."/>
            <person name="Stephan W."/>
            <person name="Strausberg R.L."/>
            <person name="Strempel S."/>
            <person name="Sturgill D."/>
            <person name="Sutton G."/>
            <person name="Sutton G.G."/>
            <person name="Tao W."/>
            <person name="Teichmann S."/>
            <person name="Tobari Y.N."/>
            <person name="Tomimura Y."/>
            <person name="Tsolas J.M."/>
            <person name="Valente V.L."/>
            <person name="Venter E."/>
            <person name="Venter J.C."/>
            <person name="Vicario S."/>
            <person name="Vieira F.G."/>
            <person name="Vilella A.J."/>
            <person name="Villasante A."/>
            <person name="Walenz B."/>
            <person name="Wang J."/>
            <person name="Wasserman M."/>
            <person name="Watts T."/>
            <person name="Wilson D."/>
            <person name="Wilson R.K."/>
            <person name="Wing R.A."/>
            <person name="Wolfner M.F."/>
            <person name="Wong A."/>
            <person name="Wong G.K."/>
            <person name="Wu C.I."/>
            <person name="Wu G."/>
            <person name="Yamamoto D."/>
            <person name="Yang H.P."/>
            <person name="Yang S.P."/>
            <person name="Yorke J.A."/>
            <person name="Yoshida K."/>
            <person name="Zdobnov E."/>
            <person name="Zhang P."/>
            <person name="Zhang Y."/>
            <person name="Zimin A.V."/>
            <person name="Baldwin J."/>
            <person name="Abdouelleil A."/>
            <person name="Abdulkadir J."/>
            <person name="Abebe A."/>
            <person name="Abera B."/>
            <person name="Abreu J."/>
            <person name="Acer S.C."/>
            <person name="Aftuck L."/>
            <person name="Alexander A."/>
            <person name="An P."/>
            <person name="Anderson E."/>
            <person name="Anderson S."/>
            <person name="Arachi H."/>
            <person name="Azer M."/>
            <person name="Bachantsang P."/>
            <person name="Barry A."/>
            <person name="Bayul T."/>
            <person name="Berlin A."/>
            <person name="Bessette D."/>
            <person name="Bloom T."/>
            <person name="Blye J."/>
            <person name="Boguslavskiy L."/>
            <person name="Bonnet C."/>
            <person name="Boukhgalter B."/>
            <person name="Bourzgui I."/>
            <person name="Brown A."/>
            <person name="Cahill P."/>
            <person name="Channer S."/>
            <person name="Cheshatsang Y."/>
            <person name="Chuda L."/>
            <person name="Citroen M."/>
            <person name="Collymore A."/>
            <person name="Cooke P."/>
            <person name="Costello M."/>
            <person name="D'Aco K."/>
            <person name="Daza R."/>
            <person name="De Haan G."/>
            <person name="DeGray S."/>
            <person name="DeMaso C."/>
            <person name="Dhargay N."/>
            <person name="Dooley K."/>
            <person name="Dooley E."/>
            <person name="Doricent M."/>
            <person name="Dorje P."/>
            <person name="Dorjee K."/>
            <person name="Dupes A."/>
            <person name="Elong R."/>
            <person name="Falk J."/>
            <person name="Farina A."/>
            <person name="Faro S."/>
            <person name="Ferguson D."/>
            <person name="Fisher S."/>
            <person name="Foley C.D."/>
            <person name="Franke A."/>
            <person name="Friedrich D."/>
            <person name="Gadbois L."/>
            <person name="Gearin G."/>
            <person name="Gearin C.R."/>
            <person name="Giannoukos G."/>
            <person name="Goode T."/>
            <person name="Graham J."/>
            <person name="Grandbois E."/>
            <person name="Grewal S."/>
            <person name="Gyaltsen K."/>
            <person name="Hafez N."/>
            <person name="Hagos B."/>
            <person name="Hall J."/>
            <person name="Henson C."/>
            <person name="Hollinger A."/>
            <person name="Honan T."/>
            <person name="Huard M.D."/>
            <person name="Hughes L."/>
            <person name="Hurhula B."/>
            <person name="Husby M.E."/>
            <person name="Kamat A."/>
            <person name="Kanga B."/>
            <person name="Kashin S."/>
            <person name="Khazanovich D."/>
            <person name="Kisner P."/>
            <person name="Lance K."/>
            <person name="Lara M."/>
            <person name="Lee W."/>
            <person name="Lennon N."/>
            <person name="Letendre F."/>
            <person name="LeVine R."/>
            <person name="Lipovsky A."/>
            <person name="Liu X."/>
            <person name="Liu J."/>
            <person name="Liu S."/>
            <person name="Lokyitsang T."/>
            <person name="Lokyitsang Y."/>
            <person name="Lubonja R."/>
            <person name="Lui A."/>
            <person name="MacDonald P."/>
            <person name="Magnisalis V."/>
            <person name="Maru K."/>
            <person name="Matthews C."/>
            <person name="McCusker W."/>
            <person name="McDonough S."/>
            <person name="Mehta T."/>
            <person name="Meldrim J."/>
            <person name="Meneus L."/>
            <person name="Mihai O."/>
            <person name="Mihalev A."/>
            <person name="Mihova T."/>
            <person name="Mittelman R."/>
            <person name="Mlenga V."/>
            <person name="Montmayeur A."/>
            <person name="Mulrain L."/>
            <person name="Navidi A."/>
            <person name="Naylor J."/>
            <person name="Negash T."/>
            <person name="Nguyen T."/>
            <person name="Nguyen N."/>
            <person name="Nicol R."/>
            <person name="Norbu C."/>
            <person name="Norbu N."/>
            <person name="Novod N."/>
            <person name="O'Neill B."/>
            <person name="Osman S."/>
            <person name="Markiewicz E."/>
            <person name="Oyono O.L."/>
            <person name="Patti C."/>
            <person name="Phunkhang P."/>
            <person name="Pierre F."/>
            <person name="Priest M."/>
            <person name="Raghuraman S."/>
            <person name="Rege F."/>
            <person name="Reyes R."/>
            <person name="Rise C."/>
            <person name="Rogov P."/>
            <person name="Ross K."/>
            <person name="Ryan E."/>
            <person name="Settipalli S."/>
            <person name="Shea T."/>
            <person name="Sherpa N."/>
            <person name="Shi L."/>
            <person name="Shih D."/>
            <person name="Sparrow T."/>
            <person name="Spaulding J."/>
            <person name="Stalker J."/>
            <person name="Stange-Thomann N."/>
            <person name="Stavropoulos S."/>
            <person name="Stone C."/>
            <person name="Strader C."/>
            <person name="Tesfaye S."/>
            <person name="Thomson T."/>
            <person name="Thoulutsang Y."/>
            <person name="Thoulutsang D."/>
            <person name="Topham K."/>
            <person name="Topping I."/>
            <person name="Tsamla T."/>
            <person name="Vassiliev H."/>
            <person name="Vo A."/>
            <person name="Wangchuk T."/>
            <person name="Wangdi T."/>
            <person name="Weiand M."/>
            <person name="Wilkinson J."/>
            <person name="Wilson A."/>
            <person name="Yadav S."/>
            <person name="Young G."/>
            <person name="Yu Q."/>
            <person name="Zembek L."/>
            <person name="Zhong D."/>
            <person name="Zimmer A."/>
            <person name="Zwirko Z."/>
            <person name="Jaffe D.B."/>
            <person name="Alvarez P."/>
            <person name="Brockman W."/>
            <person name="Butler J."/>
            <person name="Chin C."/>
            <person name="Gnerre S."/>
            <person name="Grabherr M."/>
            <person name="Kleber M."/>
            <person name="Mauceli E."/>
            <person name="MacCallum I."/>
        </authorList>
    </citation>
    <scope>NUCLEOTIDE SEQUENCE [LARGE SCALE GENOMIC DNA]</scope>
    <source>
        <strain evidence="3">Tucson 15287-2541.00</strain>
    </source>
</reference>
<organism evidence="3">
    <name type="scientific">Drosophila grimshawi</name>
    <name type="common">Hawaiian fruit fly</name>
    <name type="synonym">Idiomyia grimshawi</name>
    <dbReference type="NCBI Taxonomy" id="7222"/>
    <lineage>
        <taxon>Eukaryota</taxon>
        <taxon>Metazoa</taxon>
        <taxon>Ecdysozoa</taxon>
        <taxon>Arthropoda</taxon>
        <taxon>Hexapoda</taxon>
        <taxon>Insecta</taxon>
        <taxon>Pterygota</taxon>
        <taxon>Neoptera</taxon>
        <taxon>Endopterygota</taxon>
        <taxon>Diptera</taxon>
        <taxon>Brachycera</taxon>
        <taxon>Muscomorpha</taxon>
        <taxon>Ephydroidea</taxon>
        <taxon>Drosophilidae</taxon>
        <taxon>Drosophila</taxon>
        <taxon>Hawaiian Drosophila</taxon>
    </lineage>
</organism>
<feature type="compositionally biased region" description="Basic residues" evidence="1">
    <location>
        <begin position="116"/>
        <end position="125"/>
    </location>
</feature>
<feature type="compositionally biased region" description="Basic and acidic residues" evidence="1">
    <location>
        <begin position="1"/>
        <end position="11"/>
    </location>
</feature>
<dbReference type="EMBL" id="CH916371">
    <property type="protein sequence ID" value="EDV91693.1"/>
    <property type="molecule type" value="Genomic_DNA"/>
</dbReference>
<evidence type="ECO:0000256" key="1">
    <source>
        <dbReference type="SAM" id="MobiDB-lite"/>
    </source>
</evidence>
<dbReference type="InParanoid" id="B4JLT2"/>
<gene>
    <name evidence="2" type="primary">Dgri\GH24458</name>
    <name evidence="2" type="ORF">Dgri_GH24458</name>
</gene>
<dbReference type="HOGENOM" id="CLU_167786_0_0_1"/>
<dbReference type="eggNOG" id="ENOG502T83A">
    <property type="taxonomic scope" value="Eukaryota"/>
</dbReference>
<dbReference type="Proteomes" id="UP000001070">
    <property type="component" value="Unassembled WGS sequence"/>
</dbReference>
<protein>
    <submittedName>
        <fullName evidence="2">GH24458</fullName>
    </submittedName>
</protein>
<sequence length="125" mass="14781">MEYARDHKQEQEEQVEQVEEGPTRAKLLEQLRKRELFVPNAEQLPMHQLQHIYNGFIVPQPRRERRETRQHELPQRLAVDAAQQMQCITVVCVAGVKRRGHNDPEPLLRRSCSSAAKRRRIEQQP</sequence>
<feature type="region of interest" description="Disordered" evidence="1">
    <location>
        <begin position="99"/>
        <end position="125"/>
    </location>
</feature>
<evidence type="ECO:0000313" key="2">
    <source>
        <dbReference type="EMBL" id="EDV91693.1"/>
    </source>
</evidence>
<keyword evidence="3" id="KW-1185">Reference proteome</keyword>
<evidence type="ECO:0000313" key="3">
    <source>
        <dbReference type="Proteomes" id="UP000001070"/>
    </source>
</evidence>
<accession>B4JLT2</accession>